<evidence type="ECO:0000259" key="1">
    <source>
        <dbReference type="Pfam" id="PF13456"/>
    </source>
</evidence>
<proteinExistence type="predicted"/>
<dbReference type="EMBL" id="JASCZI010271933">
    <property type="protein sequence ID" value="MED6217896.1"/>
    <property type="molecule type" value="Genomic_DNA"/>
</dbReference>
<evidence type="ECO:0000313" key="2">
    <source>
        <dbReference type="EMBL" id="MED6217896.1"/>
    </source>
</evidence>
<dbReference type="SUPFAM" id="SSF53098">
    <property type="entry name" value="Ribonuclease H-like"/>
    <property type="match status" value="1"/>
</dbReference>
<comment type="caution">
    <text evidence="2">The sequence shown here is derived from an EMBL/GenBank/DDBJ whole genome shotgun (WGS) entry which is preliminary data.</text>
</comment>
<dbReference type="InterPro" id="IPR012337">
    <property type="entry name" value="RNaseH-like_sf"/>
</dbReference>
<sequence>MGRGDLSSDNEWRCQRVICHKSALLNSVARGQTRGLGFEWIGQGVGYWQEKFKGWTKCNTDASFSLTTCRSSSAAVFRDHDGKLLTGTPSTRFCSSPLAAEALVSRDAVMLANNLQIDKALFETDSLNLIQVIKLKTSIPEAVLEEIWEMEKDLPGCGFIWVPRSCNSLAIPRASTFLQLSKTLYIVKLIEHEDKEDQWVE</sequence>
<reference evidence="2 3" key="1">
    <citation type="journal article" date="2023" name="Plants (Basel)">
        <title>Bridging the Gap: Combining Genomics and Transcriptomics Approaches to Understand Stylosanthes scabra, an Orphan Legume from the Brazilian Caatinga.</title>
        <authorList>
            <person name="Ferreira-Neto J.R.C."/>
            <person name="da Silva M.D."/>
            <person name="Binneck E."/>
            <person name="de Melo N.F."/>
            <person name="da Silva R.H."/>
            <person name="de Melo A.L.T.M."/>
            <person name="Pandolfi V."/>
            <person name="Bustamante F.O."/>
            <person name="Brasileiro-Vidal A.C."/>
            <person name="Benko-Iseppon A.M."/>
        </authorList>
    </citation>
    <scope>NUCLEOTIDE SEQUENCE [LARGE SCALE GENOMIC DNA]</scope>
    <source>
        <tissue evidence="2">Leaves</tissue>
    </source>
</reference>
<dbReference type="CDD" id="cd06222">
    <property type="entry name" value="RNase_H_like"/>
    <property type="match status" value="1"/>
</dbReference>
<accession>A0ABU6Z7B7</accession>
<dbReference type="Pfam" id="PF13456">
    <property type="entry name" value="RVT_3"/>
    <property type="match status" value="1"/>
</dbReference>
<gene>
    <name evidence="2" type="ORF">PIB30_021851</name>
</gene>
<dbReference type="InterPro" id="IPR002156">
    <property type="entry name" value="RNaseH_domain"/>
</dbReference>
<evidence type="ECO:0000313" key="3">
    <source>
        <dbReference type="Proteomes" id="UP001341840"/>
    </source>
</evidence>
<protein>
    <recommendedName>
        <fullName evidence="1">RNase H type-1 domain-containing protein</fullName>
    </recommendedName>
</protein>
<organism evidence="2 3">
    <name type="scientific">Stylosanthes scabra</name>
    <dbReference type="NCBI Taxonomy" id="79078"/>
    <lineage>
        <taxon>Eukaryota</taxon>
        <taxon>Viridiplantae</taxon>
        <taxon>Streptophyta</taxon>
        <taxon>Embryophyta</taxon>
        <taxon>Tracheophyta</taxon>
        <taxon>Spermatophyta</taxon>
        <taxon>Magnoliopsida</taxon>
        <taxon>eudicotyledons</taxon>
        <taxon>Gunneridae</taxon>
        <taxon>Pentapetalae</taxon>
        <taxon>rosids</taxon>
        <taxon>fabids</taxon>
        <taxon>Fabales</taxon>
        <taxon>Fabaceae</taxon>
        <taxon>Papilionoideae</taxon>
        <taxon>50 kb inversion clade</taxon>
        <taxon>dalbergioids sensu lato</taxon>
        <taxon>Dalbergieae</taxon>
        <taxon>Pterocarpus clade</taxon>
        <taxon>Stylosanthes</taxon>
    </lineage>
</organism>
<keyword evidence="3" id="KW-1185">Reference proteome</keyword>
<dbReference type="PANTHER" id="PTHR47074:SF75">
    <property type="entry name" value="RNASE H TYPE-1 DOMAIN-CONTAINING PROTEIN"/>
    <property type="match status" value="1"/>
</dbReference>
<feature type="domain" description="RNase H type-1" evidence="1">
    <location>
        <begin position="59"/>
        <end position="171"/>
    </location>
</feature>
<dbReference type="Proteomes" id="UP001341840">
    <property type="component" value="Unassembled WGS sequence"/>
</dbReference>
<name>A0ABU6Z7B7_9FABA</name>
<dbReference type="InterPro" id="IPR036397">
    <property type="entry name" value="RNaseH_sf"/>
</dbReference>
<dbReference type="InterPro" id="IPR052929">
    <property type="entry name" value="RNase_H-like_EbsB-rel"/>
</dbReference>
<dbReference type="PANTHER" id="PTHR47074">
    <property type="entry name" value="BNAC02G40300D PROTEIN"/>
    <property type="match status" value="1"/>
</dbReference>
<dbReference type="Gene3D" id="3.30.420.10">
    <property type="entry name" value="Ribonuclease H-like superfamily/Ribonuclease H"/>
    <property type="match status" value="1"/>
</dbReference>
<dbReference type="InterPro" id="IPR044730">
    <property type="entry name" value="RNase_H-like_dom_plant"/>
</dbReference>